<organism evidence="1 2">
    <name type="scientific">Pseudoalteromonas aurantia 208</name>
    <dbReference type="NCBI Taxonomy" id="1314867"/>
    <lineage>
        <taxon>Bacteria</taxon>
        <taxon>Pseudomonadati</taxon>
        <taxon>Pseudomonadota</taxon>
        <taxon>Gammaproteobacteria</taxon>
        <taxon>Alteromonadales</taxon>
        <taxon>Pseudoalteromonadaceae</taxon>
        <taxon>Pseudoalteromonas</taxon>
    </lineage>
</organism>
<evidence type="ECO:0000313" key="2">
    <source>
        <dbReference type="Proteomes" id="UP000615755"/>
    </source>
</evidence>
<comment type="caution">
    <text evidence="1">The sequence shown here is derived from an EMBL/GenBank/DDBJ whole genome shotgun (WGS) entry which is preliminary data.</text>
</comment>
<accession>A0ABR9EI98</accession>
<name>A0ABR9EI98_9GAMM</name>
<dbReference type="EMBL" id="AQGV01000015">
    <property type="protein sequence ID" value="MBE0370740.1"/>
    <property type="molecule type" value="Genomic_DNA"/>
</dbReference>
<proteinExistence type="predicted"/>
<dbReference type="RefSeq" id="WP_192509793.1">
    <property type="nucleotide sequence ID" value="NZ_AQGV01000015.1"/>
</dbReference>
<reference evidence="1 2" key="1">
    <citation type="submission" date="2015-03" db="EMBL/GenBank/DDBJ databases">
        <title>Genome sequence of Pseudoalteromonas aurantia.</title>
        <authorList>
            <person name="Xie B.-B."/>
            <person name="Rong J.-C."/>
            <person name="Qin Q.-L."/>
            <person name="Zhang Y.-Z."/>
        </authorList>
    </citation>
    <scope>NUCLEOTIDE SEQUENCE [LARGE SCALE GENOMIC DNA]</scope>
    <source>
        <strain evidence="1 2">208</strain>
    </source>
</reference>
<gene>
    <name evidence="1" type="ORF">PAUR_b0830</name>
</gene>
<keyword evidence="2" id="KW-1185">Reference proteome</keyword>
<protein>
    <recommendedName>
        <fullName evidence="3">PilZ domain-containing protein</fullName>
    </recommendedName>
</protein>
<sequence length="161" mass="17744">MNHQPVRLSFAARTLDEHTTNVCAEAMQYDTLLLNYQPAGVMINCILPYDAKIGDSISLSATSVTGRGASFAADSHLTKQHLDNGHVELCLKGRGNDGEYVIQLNLLGIYNTVKNSAEFSAQLQNQFKVKQRASKPFLSMPWSKTAKRYAASVLTSFLSIF</sequence>
<evidence type="ECO:0000313" key="1">
    <source>
        <dbReference type="EMBL" id="MBE0370740.1"/>
    </source>
</evidence>
<evidence type="ECO:0008006" key="3">
    <source>
        <dbReference type="Google" id="ProtNLM"/>
    </source>
</evidence>
<dbReference type="Proteomes" id="UP000615755">
    <property type="component" value="Unassembled WGS sequence"/>
</dbReference>